<evidence type="ECO:0000313" key="2">
    <source>
        <dbReference type="EMBL" id="NYZ69469.1"/>
    </source>
</evidence>
<dbReference type="Pfam" id="PF23639">
    <property type="entry name" value="DUF7146"/>
    <property type="match status" value="1"/>
</dbReference>
<keyword evidence="3" id="KW-1185">Reference proteome</keyword>
<dbReference type="RefSeq" id="WP_180571456.1">
    <property type="nucleotide sequence ID" value="NZ_JACCKB010000089.1"/>
</dbReference>
<dbReference type="SUPFAM" id="SSF57783">
    <property type="entry name" value="Zinc beta-ribbon"/>
    <property type="match status" value="1"/>
</dbReference>
<comment type="caution">
    <text evidence="2">The sequence shown here is derived from an EMBL/GenBank/DDBJ whole genome shotgun (WGS) entry which is preliminary data.</text>
</comment>
<organism evidence="2 3">
    <name type="scientific">Spartinivicinus marinus</name>
    <dbReference type="NCBI Taxonomy" id="2994442"/>
    <lineage>
        <taxon>Bacteria</taxon>
        <taxon>Pseudomonadati</taxon>
        <taxon>Pseudomonadota</taxon>
        <taxon>Gammaproteobacteria</taxon>
        <taxon>Oceanospirillales</taxon>
        <taxon>Zooshikellaceae</taxon>
        <taxon>Spartinivicinus</taxon>
    </lineage>
</organism>
<dbReference type="InterPro" id="IPR013237">
    <property type="entry name" value="Phage_T7_Gp4_N"/>
</dbReference>
<dbReference type="InterPro" id="IPR045455">
    <property type="entry name" value="NrS-1_pol-like_helicase"/>
</dbReference>
<dbReference type="InterPro" id="IPR006171">
    <property type="entry name" value="TOPRIM_dom"/>
</dbReference>
<dbReference type="Proteomes" id="UP000569732">
    <property type="component" value="Unassembled WGS sequence"/>
</dbReference>
<dbReference type="Pfam" id="PF13362">
    <property type="entry name" value="Toprim_3"/>
    <property type="match status" value="1"/>
</dbReference>
<evidence type="ECO:0000259" key="1">
    <source>
        <dbReference type="SMART" id="SM00778"/>
    </source>
</evidence>
<dbReference type="SUPFAM" id="SSF52540">
    <property type="entry name" value="P-loop containing nucleoside triphosphate hydrolases"/>
    <property type="match status" value="1"/>
</dbReference>
<reference evidence="2 3" key="1">
    <citation type="submission" date="2020-07" db="EMBL/GenBank/DDBJ databases">
        <title>Endozoicomonas sp. nov., isolated from sediment.</title>
        <authorList>
            <person name="Gu T."/>
        </authorList>
    </citation>
    <scope>NUCLEOTIDE SEQUENCE [LARGE SCALE GENOMIC DNA]</scope>
    <source>
        <strain evidence="2 3">SM1973</strain>
    </source>
</reference>
<dbReference type="InterPro" id="IPR027417">
    <property type="entry name" value="P-loop_NTPase"/>
</dbReference>
<dbReference type="AlphaFoldDB" id="A0A853I9B6"/>
<dbReference type="EMBL" id="JACCKB010000089">
    <property type="protein sequence ID" value="NYZ69469.1"/>
    <property type="molecule type" value="Genomic_DNA"/>
</dbReference>
<feature type="domain" description="DNA primase/helicase Gp4 N-terminal Bacteriophage T7-like" evidence="1">
    <location>
        <begin position="38"/>
        <end position="76"/>
    </location>
</feature>
<dbReference type="Gene3D" id="3.40.50.300">
    <property type="entry name" value="P-loop containing nucleotide triphosphate hydrolases"/>
    <property type="match status" value="1"/>
</dbReference>
<proteinExistence type="predicted"/>
<dbReference type="InterPro" id="IPR055570">
    <property type="entry name" value="DUF7146"/>
</dbReference>
<dbReference type="GO" id="GO:0008270">
    <property type="term" value="F:zinc ion binding"/>
    <property type="evidence" value="ECO:0007669"/>
    <property type="project" value="InterPro"/>
</dbReference>
<protein>
    <submittedName>
        <fullName evidence="2">Toprim domain-containing protein</fullName>
    </submittedName>
</protein>
<sequence length="813" mass="91267">MSKFLEKDTIKNLATGQWLSIFLQLAPTSFAEAISKKNIHVACPIHGGQDGFRFHDDVETTGGGVCNTCGHFTDGFALLSWANGWSFRESLIQVDNFLSQHTPYQLPKEREGGKPSQVPAQAPEPIKVKVPKKNEQLINRLLKEAKEDPNEAVKAYLTGRGLSELVDKLPACLKSHEKLGYYSNNKKLCESPALVGEVTKDGKRVGLQRHYLTSEGAKLELYDEDEGKQLPSKSMIGSFKGALSGGAVQFDQPVKVLHVGEGIETMLAVWHSVGEPAWACCTAPLLRALDVPEGLEKVIIWVDKDYNKAGIKAARVLGQKLHGRGITTYYLEPNIEIPANKDGVDWLDEYNQRGKSALKNAYNEALDPTNAIDEIDLYPDAAIKRAVAEINKTFVHVVHEGKNYVVREASNALGQKHFEMIKLQEFVNLPTLKKPVLVGWKTNGEPKYKKPGSVWLDSEDAICAPEGMTFKPVANKWIGPKLNMYFGLGVEPVKCTAKNIAPYLQHLRDNICSGNNTHFNYLLDWMAHLVQQPEEKPGVAIVLQGGQGTGKGTMVKPVGEIIGHHFFYAHNPETISGRFNSALENKMMIFADEAFFASKKATDTLKSMITEPIQTIERKGIDPIMTPSYCRIIMASNHTNIVHAEEDERRYFVLQVGEARKGDHDYWTKYNRWEQSQPLAGMLLYYLKNRDISQFNPRIVPASDALTEQKLHSAEPPMRFLFEALNNACFVLNEAWPVRLLASEMTRHFKEYLERENLKLHGEPSRILGKKLSKLGFNKTRSGGQPYYYELPTLEKAREAFEEVIKGEVDWDT</sequence>
<accession>A0A853I9B6</accession>
<name>A0A853I9B6_9GAMM</name>
<gene>
    <name evidence="2" type="ORF">H0A36_25975</name>
</gene>
<dbReference type="GO" id="GO:0004386">
    <property type="term" value="F:helicase activity"/>
    <property type="evidence" value="ECO:0007669"/>
    <property type="project" value="InterPro"/>
</dbReference>
<dbReference type="Pfam" id="PF08273">
    <property type="entry name" value="Zn_Ribbon_Prim"/>
    <property type="match status" value="1"/>
</dbReference>
<evidence type="ECO:0000313" key="3">
    <source>
        <dbReference type="Proteomes" id="UP000569732"/>
    </source>
</evidence>
<dbReference type="Pfam" id="PF19263">
    <property type="entry name" value="DUF5906"/>
    <property type="match status" value="1"/>
</dbReference>
<dbReference type="SMART" id="SM00778">
    <property type="entry name" value="Prim_Zn_Ribbon"/>
    <property type="match status" value="1"/>
</dbReference>